<dbReference type="PANTHER" id="PTHR33371:SF4">
    <property type="entry name" value="INTERMEMBRANE PHOSPHOLIPID TRANSPORT SYSTEM BINDING PROTEIN MLAD"/>
    <property type="match status" value="1"/>
</dbReference>
<evidence type="ECO:0000313" key="3">
    <source>
        <dbReference type="EMBL" id="ESU26635.1"/>
    </source>
</evidence>
<reference evidence="3 4" key="1">
    <citation type="submission" date="2013-08" db="EMBL/GenBank/DDBJ databases">
        <title>Flavobacterium limnosediminis JC2902 genome sequencing.</title>
        <authorList>
            <person name="Lee K."/>
            <person name="Yi H."/>
            <person name="Park S."/>
            <person name="Chun J."/>
        </authorList>
    </citation>
    <scope>NUCLEOTIDE SEQUENCE [LARGE SCALE GENOMIC DNA]</scope>
    <source>
        <strain evidence="3 4">JC2902</strain>
    </source>
</reference>
<dbReference type="PANTHER" id="PTHR33371">
    <property type="entry name" value="INTERMEMBRANE PHOSPHOLIPID TRANSPORT SYSTEM BINDING PROTEIN MLAD-RELATED"/>
    <property type="match status" value="1"/>
</dbReference>
<accession>V6SQD7</accession>
<dbReference type="Pfam" id="PF02470">
    <property type="entry name" value="MlaD"/>
    <property type="match status" value="1"/>
</dbReference>
<dbReference type="AlphaFoldDB" id="V6SQD7"/>
<dbReference type="EMBL" id="AVGG01000018">
    <property type="protein sequence ID" value="ESU26635.1"/>
    <property type="molecule type" value="Genomic_DNA"/>
</dbReference>
<comment type="caution">
    <text evidence="3">The sequence shown here is derived from an EMBL/GenBank/DDBJ whole genome shotgun (WGS) entry which is preliminary data.</text>
</comment>
<dbReference type="InterPro" id="IPR003399">
    <property type="entry name" value="Mce/MlaD"/>
</dbReference>
<feature type="domain" description="Mce/MlaD" evidence="2">
    <location>
        <begin position="41"/>
        <end position="117"/>
    </location>
</feature>
<gene>
    <name evidence="3" type="ORF">FLJC2902T_26100</name>
</gene>
<keyword evidence="4" id="KW-1185">Reference proteome</keyword>
<protein>
    <submittedName>
        <fullName evidence="3">ABC transporter permease</fullName>
    </submittedName>
</protein>
<dbReference type="RefSeq" id="WP_023580168.1">
    <property type="nucleotide sequence ID" value="NZ_AVGG01000018.1"/>
</dbReference>
<dbReference type="PATRIC" id="fig|1341181.4.peg.2569"/>
<keyword evidence="1" id="KW-1133">Transmembrane helix</keyword>
<feature type="transmembrane region" description="Helical" evidence="1">
    <location>
        <begin position="12"/>
        <end position="30"/>
    </location>
</feature>
<organism evidence="3 4">
    <name type="scientific">Flavobacterium limnosediminis JC2902</name>
    <dbReference type="NCBI Taxonomy" id="1341181"/>
    <lineage>
        <taxon>Bacteria</taxon>
        <taxon>Pseudomonadati</taxon>
        <taxon>Bacteroidota</taxon>
        <taxon>Flavobacteriia</taxon>
        <taxon>Flavobacteriales</taxon>
        <taxon>Flavobacteriaceae</taxon>
        <taxon>Flavobacterium</taxon>
    </lineage>
</organism>
<proteinExistence type="predicted"/>
<dbReference type="InterPro" id="IPR052336">
    <property type="entry name" value="MlaD_Phospholipid_Transporter"/>
</dbReference>
<sequence>MEKTNAQKIQLGLFVLVGLIIFIAAVYFIGKKQNMFGKTSSISSIFNNVNGLQLGNNVRYSGINVGTVTNIEMINDTVIRVNMDIDNKILPYIDKDAVATISSDGLVGNKIINILPGESNAPSVKEGDVIKSLSRIRTEDMMKTLSVTNENAAVLTANLIKITKEISEGKGTVGMLISDADMATDLKETMMYLKQTSQGINESATSLNQLMASLNKKDNVIGVINDTAAANSIKRIVKNLESSSAKIDKVVENLNATITNAKEGKGALNYLSNNPELVQKIDSTMTNINKASIKLNENMEAMRHNFLFKGYFKKQDKEKKEAEKKEKEK</sequence>
<evidence type="ECO:0000313" key="4">
    <source>
        <dbReference type="Proteomes" id="UP000018004"/>
    </source>
</evidence>
<name>V6SQD7_9FLAO</name>
<evidence type="ECO:0000256" key="1">
    <source>
        <dbReference type="SAM" id="Phobius"/>
    </source>
</evidence>
<dbReference type="eggNOG" id="COG1463">
    <property type="taxonomic scope" value="Bacteria"/>
</dbReference>
<keyword evidence="1" id="KW-0812">Transmembrane</keyword>
<evidence type="ECO:0000259" key="2">
    <source>
        <dbReference type="Pfam" id="PF02470"/>
    </source>
</evidence>
<keyword evidence="1" id="KW-0472">Membrane</keyword>
<dbReference type="Proteomes" id="UP000018004">
    <property type="component" value="Unassembled WGS sequence"/>
</dbReference>
<dbReference type="STRING" id="1341181.FLJC2902T_26100"/>
<dbReference type="OrthoDB" id="9771725at2"/>